<gene>
    <name evidence="2" type="ORF">DME_LOCUS2135</name>
</gene>
<dbReference type="GO" id="GO:0005525">
    <property type="term" value="F:GTP binding"/>
    <property type="evidence" value="ECO:0007669"/>
    <property type="project" value="TreeGrafter"/>
</dbReference>
<dbReference type="EMBL" id="UYYG01000047">
    <property type="protein sequence ID" value="VDN52162.1"/>
    <property type="molecule type" value="Genomic_DNA"/>
</dbReference>
<evidence type="ECO:0000313" key="2">
    <source>
        <dbReference type="EMBL" id="VDN52162.1"/>
    </source>
</evidence>
<dbReference type="SUPFAM" id="SSF55154">
    <property type="entry name" value="CYTH-like phosphatases"/>
    <property type="match status" value="1"/>
</dbReference>
<evidence type="ECO:0000313" key="4">
    <source>
        <dbReference type="Proteomes" id="UP000274756"/>
    </source>
</evidence>
<dbReference type="PANTHER" id="PTHR34932">
    <property type="entry name" value="TRPL TRANSLOCATION DEFECT PROTEIN 14"/>
    <property type="match status" value="1"/>
</dbReference>
<accession>A0A0N4UJZ5</accession>
<reference evidence="2 4" key="2">
    <citation type="submission" date="2018-11" db="EMBL/GenBank/DDBJ databases">
        <authorList>
            <consortium name="Pathogen Informatics"/>
        </authorList>
    </citation>
    <scope>NUCLEOTIDE SEQUENCE [LARGE SCALE GENOMIC DNA]</scope>
</reference>
<dbReference type="WBParaSite" id="DME_0000801001-mRNA-1">
    <property type="protein sequence ID" value="DME_0000801001-mRNA-1"/>
    <property type="gene ID" value="DME_0000801001"/>
</dbReference>
<proteinExistence type="predicted"/>
<dbReference type="InterPro" id="IPR033469">
    <property type="entry name" value="CYTH-like_dom_sf"/>
</dbReference>
<protein>
    <submittedName>
        <fullName evidence="5">AAA_28 domain-containing protein</fullName>
    </submittedName>
</protein>
<reference evidence="5" key="1">
    <citation type="submission" date="2017-02" db="UniProtKB">
        <authorList>
            <consortium name="WormBaseParasite"/>
        </authorList>
    </citation>
    <scope>IDENTIFICATION</scope>
</reference>
<dbReference type="PANTHER" id="PTHR34932:SF1">
    <property type="entry name" value="TRPL TRANSLOCATION DEFECT PROTEIN 14"/>
    <property type="match status" value="1"/>
</dbReference>
<evidence type="ECO:0000313" key="3">
    <source>
        <dbReference type="Proteomes" id="UP000038040"/>
    </source>
</evidence>
<dbReference type="GO" id="GO:0035091">
    <property type="term" value="F:phosphatidylinositol binding"/>
    <property type="evidence" value="ECO:0007669"/>
    <property type="project" value="TreeGrafter"/>
</dbReference>
<dbReference type="InterPro" id="IPR038727">
    <property type="entry name" value="NadR/Ttd14_AAA_dom"/>
</dbReference>
<dbReference type="InterPro" id="IPR053227">
    <property type="entry name" value="TRPL-trafficking_regulator"/>
</dbReference>
<evidence type="ECO:0000313" key="5">
    <source>
        <dbReference type="WBParaSite" id="DME_0000801001-mRNA-1"/>
    </source>
</evidence>
<dbReference type="Proteomes" id="UP000274756">
    <property type="component" value="Unassembled WGS sequence"/>
</dbReference>
<dbReference type="OrthoDB" id="6375174at2759"/>
<dbReference type="GO" id="GO:0045494">
    <property type="term" value="P:photoreceptor cell maintenance"/>
    <property type="evidence" value="ECO:0007669"/>
    <property type="project" value="TreeGrafter"/>
</dbReference>
<name>A0A0N4UJZ5_DRAME</name>
<sequence length="359" mass="41728">MNRTFFEGLGWKVFTVPETATILQKGGVKFAELTAKQAYEFQKDLLKTLLTVESVFFKQAELCTHERILIICDRGAMDPSAYMDSKLWNKIIAELKFDQFSLREGRYDQVIHMTTAADGAVAYYSLANNAARFESPSRAIEQDHLTRDAWLGHPRVDVIDNVGCKSFEDKILRLVAAVCDRIGLPTQDRLSFNSKKRKWLIAAVDKLRMPRSEIFNIRHSYLCTEDVNIQVRLRSRSQNGRTTYTITTRSYNAPEPFETRMQLTWREYLNYKKMEDRCRAAINKERRCFMFGKQYFHLDVYKSPLPPSLRGKQLMLLETYTTAQVGNIEEPRLPDFMTVEKEVTGDPNYSMYIIAKIEK</sequence>
<organism evidence="3 5">
    <name type="scientific">Dracunculus medinensis</name>
    <name type="common">Guinea worm</name>
    <dbReference type="NCBI Taxonomy" id="318479"/>
    <lineage>
        <taxon>Eukaryota</taxon>
        <taxon>Metazoa</taxon>
        <taxon>Ecdysozoa</taxon>
        <taxon>Nematoda</taxon>
        <taxon>Chromadorea</taxon>
        <taxon>Rhabditida</taxon>
        <taxon>Spirurina</taxon>
        <taxon>Dracunculoidea</taxon>
        <taxon>Dracunculidae</taxon>
        <taxon>Dracunculus</taxon>
    </lineage>
</organism>
<keyword evidence="4" id="KW-1185">Reference proteome</keyword>
<evidence type="ECO:0000259" key="1">
    <source>
        <dbReference type="Pfam" id="PF13521"/>
    </source>
</evidence>
<dbReference type="GO" id="GO:0070300">
    <property type="term" value="F:phosphatidic acid binding"/>
    <property type="evidence" value="ECO:0007669"/>
    <property type="project" value="TreeGrafter"/>
</dbReference>
<feature type="domain" description="NadR/Ttd14 AAA" evidence="1">
    <location>
        <begin position="15"/>
        <end position="155"/>
    </location>
</feature>
<dbReference type="Pfam" id="PF13521">
    <property type="entry name" value="AAA_28"/>
    <property type="match status" value="1"/>
</dbReference>
<dbReference type="Gene3D" id="2.40.320.10">
    <property type="entry name" value="Hypothetical Protein Pfu-838710-001"/>
    <property type="match status" value="1"/>
</dbReference>
<dbReference type="AlphaFoldDB" id="A0A0N4UJZ5"/>
<dbReference type="Proteomes" id="UP000038040">
    <property type="component" value="Unplaced"/>
</dbReference>